<dbReference type="EMBL" id="ML213511">
    <property type="protein sequence ID" value="TFK51384.1"/>
    <property type="molecule type" value="Genomic_DNA"/>
</dbReference>
<protein>
    <submittedName>
        <fullName evidence="2">Uncharacterized protein</fullName>
    </submittedName>
</protein>
<proteinExistence type="predicted"/>
<reference evidence="2 3" key="1">
    <citation type="journal article" date="2019" name="Nat. Ecol. Evol.">
        <title>Megaphylogeny resolves global patterns of mushroom evolution.</title>
        <authorList>
            <person name="Varga T."/>
            <person name="Krizsan K."/>
            <person name="Foldi C."/>
            <person name="Dima B."/>
            <person name="Sanchez-Garcia M."/>
            <person name="Sanchez-Ramirez S."/>
            <person name="Szollosi G.J."/>
            <person name="Szarkandi J.G."/>
            <person name="Papp V."/>
            <person name="Albert L."/>
            <person name="Andreopoulos W."/>
            <person name="Angelini C."/>
            <person name="Antonin V."/>
            <person name="Barry K.W."/>
            <person name="Bougher N.L."/>
            <person name="Buchanan P."/>
            <person name="Buyck B."/>
            <person name="Bense V."/>
            <person name="Catcheside P."/>
            <person name="Chovatia M."/>
            <person name="Cooper J."/>
            <person name="Damon W."/>
            <person name="Desjardin D."/>
            <person name="Finy P."/>
            <person name="Geml J."/>
            <person name="Haridas S."/>
            <person name="Hughes K."/>
            <person name="Justo A."/>
            <person name="Karasinski D."/>
            <person name="Kautmanova I."/>
            <person name="Kiss B."/>
            <person name="Kocsube S."/>
            <person name="Kotiranta H."/>
            <person name="LaButti K.M."/>
            <person name="Lechner B.E."/>
            <person name="Liimatainen K."/>
            <person name="Lipzen A."/>
            <person name="Lukacs Z."/>
            <person name="Mihaltcheva S."/>
            <person name="Morgado L.N."/>
            <person name="Niskanen T."/>
            <person name="Noordeloos M.E."/>
            <person name="Ohm R.A."/>
            <person name="Ortiz-Santana B."/>
            <person name="Ovrebo C."/>
            <person name="Racz N."/>
            <person name="Riley R."/>
            <person name="Savchenko A."/>
            <person name="Shiryaev A."/>
            <person name="Soop K."/>
            <person name="Spirin V."/>
            <person name="Szebenyi C."/>
            <person name="Tomsovsky M."/>
            <person name="Tulloss R.E."/>
            <person name="Uehling J."/>
            <person name="Grigoriev I.V."/>
            <person name="Vagvolgyi C."/>
            <person name="Papp T."/>
            <person name="Martin F.M."/>
            <person name="Miettinen O."/>
            <person name="Hibbett D.S."/>
            <person name="Nagy L.G."/>
        </authorList>
    </citation>
    <scope>NUCLEOTIDE SEQUENCE [LARGE SCALE GENOMIC DNA]</scope>
    <source>
        <strain evidence="2 3">OMC1185</strain>
    </source>
</reference>
<evidence type="ECO:0000313" key="2">
    <source>
        <dbReference type="EMBL" id="TFK51384.1"/>
    </source>
</evidence>
<keyword evidence="3" id="KW-1185">Reference proteome</keyword>
<organism evidence="2 3">
    <name type="scientific">Heliocybe sulcata</name>
    <dbReference type="NCBI Taxonomy" id="5364"/>
    <lineage>
        <taxon>Eukaryota</taxon>
        <taxon>Fungi</taxon>
        <taxon>Dikarya</taxon>
        <taxon>Basidiomycota</taxon>
        <taxon>Agaricomycotina</taxon>
        <taxon>Agaricomycetes</taxon>
        <taxon>Gloeophyllales</taxon>
        <taxon>Gloeophyllaceae</taxon>
        <taxon>Heliocybe</taxon>
    </lineage>
</organism>
<dbReference type="Proteomes" id="UP000305948">
    <property type="component" value="Unassembled WGS sequence"/>
</dbReference>
<feature type="compositionally biased region" description="Polar residues" evidence="1">
    <location>
        <begin position="79"/>
        <end position="90"/>
    </location>
</feature>
<dbReference type="AlphaFoldDB" id="A0A5C3N184"/>
<name>A0A5C3N184_9AGAM</name>
<evidence type="ECO:0000256" key="1">
    <source>
        <dbReference type="SAM" id="MobiDB-lite"/>
    </source>
</evidence>
<evidence type="ECO:0000313" key="3">
    <source>
        <dbReference type="Proteomes" id="UP000305948"/>
    </source>
</evidence>
<dbReference type="OrthoDB" id="2505950at2759"/>
<accession>A0A5C3N184</accession>
<sequence length="138" mass="14459">MATWLDVLSFIFTASLFAGVAIGVAYAGNAISNAMASTKESLKAKGVDISKSGMSVKTSGRYTREDYIDATQRGFIKSMSATSFGQQDPATGNGHANAPPLERRGSGASVNSTNSVGEEKKKRRFAGIRSSLGGKEKS</sequence>
<feature type="region of interest" description="Disordered" evidence="1">
    <location>
        <begin position="79"/>
        <end position="138"/>
    </location>
</feature>
<gene>
    <name evidence="2" type="ORF">OE88DRAFT_1735293</name>
</gene>